<organism evidence="1 2">
    <name type="scientific">Aphidius gifuensis</name>
    <name type="common">Parasitoid wasp</name>
    <dbReference type="NCBI Taxonomy" id="684658"/>
    <lineage>
        <taxon>Eukaryota</taxon>
        <taxon>Metazoa</taxon>
        <taxon>Ecdysozoa</taxon>
        <taxon>Arthropoda</taxon>
        <taxon>Hexapoda</taxon>
        <taxon>Insecta</taxon>
        <taxon>Pterygota</taxon>
        <taxon>Neoptera</taxon>
        <taxon>Endopterygota</taxon>
        <taxon>Hymenoptera</taxon>
        <taxon>Apocrita</taxon>
        <taxon>Ichneumonoidea</taxon>
        <taxon>Braconidae</taxon>
        <taxon>Aphidiinae</taxon>
        <taxon>Aphidius</taxon>
    </lineage>
</organism>
<reference evidence="1 2" key="1">
    <citation type="submission" date="2020-08" db="EMBL/GenBank/DDBJ databases">
        <title>Aphidius gifuensis genome sequencing and assembly.</title>
        <authorList>
            <person name="Du Z."/>
        </authorList>
    </citation>
    <scope>NUCLEOTIDE SEQUENCE [LARGE SCALE GENOMIC DNA]</scope>
    <source>
        <strain evidence="1">YNYX2018</strain>
        <tissue evidence="1">Adults</tissue>
    </source>
</reference>
<keyword evidence="2" id="KW-1185">Reference proteome</keyword>
<protein>
    <submittedName>
        <fullName evidence="1">Uncharacterized protein</fullName>
    </submittedName>
</protein>
<evidence type="ECO:0000313" key="2">
    <source>
        <dbReference type="Proteomes" id="UP000639338"/>
    </source>
</evidence>
<dbReference type="AlphaFoldDB" id="A0A835CVD3"/>
<sequence length="68" mass="8170">MEDIFQNIDMTIVELKKLLDKNSNLRLEVAKMEMKVLECYKPVILEVLEQMHKQKSIDHQNNQRKKNN</sequence>
<proteinExistence type="predicted"/>
<accession>A0A835CVD3</accession>
<evidence type="ECO:0000313" key="1">
    <source>
        <dbReference type="EMBL" id="KAF7997114.1"/>
    </source>
</evidence>
<name>A0A835CVD3_APHGI</name>
<dbReference type="EMBL" id="JACMRX010000001">
    <property type="protein sequence ID" value="KAF7997114.1"/>
    <property type="molecule type" value="Genomic_DNA"/>
</dbReference>
<dbReference type="Proteomes" id="UP000639338">
    <property type="component" value="Unassembled WGS sequence"/>
</dbReference>
<gene>
    <name evidence="1" type="ORF">HCN44_005391</name>
</gene>
<comment type="caution">
    <text evidence="1">The sequence shown here is derived from an EMBL/GenBank/DDBJ whole genome shotgun (WGS) entry which is preliminary data.</text>
</comment>